<organism evidence="1 2">
    <name type="scientific">Pseudodesulfovibrio hydrargyri</name>
    <dbReference type="NCBI Taxonomy" id="2125990"/>
    <lineage>
        <taxon>Bacteria</taxon>
        <taxon>Pseudomonadati</taxon>
        <taxon>Thermodesulfobacteriota</taxon>
        <taxon>Desulfovibrionia</taxon>
        <taxon>Desulfovibrionales</taxon>
        <taxon>Desulfovibrionaceae</taxon>
    </lineage>
</organism>
<gene>
    <name evidence="1" type="ORF">BerOc1_02813</name>
</gene>
<accession>A0A1J5NCC0</accession>
<comment type="caution">
    <text evidence="1">The sequence shown here is derived from an EMBL/GenBank/DDBJ whole genome shotgun (WGS) entry which is preliminary data.</text>
</comment>
<dbReference type="EMBL" id="LKAQ01000004">
    <property type="protein sequence ID" value="OIQ50871.1"/>
    <property type="molecule type" value="Genomic_DNA"/>
</dbReference>
<keyword evidence="2" id="KW-1185">Reference proteome</keyword>
<sequence length="64" mass="7383">MKIAIEINVFGENISKVVEYPGTPSSQGEVIQWLMSQTDYKWADYEHAPQADRLMYNYRDGAIN</sequence>
<dbReference type="RefSeq" id="WP_071546271.1">
    <property type="nucleotide sequence ID" value="NZ_LKAQ01000004.1"/>
</dbReference>
<evidence type="ECO:0000313" key="2">
    <source>
        <dbReference type="Proteomes" id="UP000181901"/>
    </source>
</evidence>
<proteinExistence type="predicted"/>
<dbReference type="Proteomes" id="UP000181901">
    <property type="component" value="Unassembled WGS sequence"/>
</dbReference>
<dbReference type="OrthoDB" id="5465281at2"/>
<evidence type="ECO:0000313" key="1">
    <source>
        <dbReference type="EMBL" id="OIQ50871.1"/>
    </source>
</evidence>
<reference evidence="1 2" key="1">
    <citation type="submission" date="2015-09" db="EMBL/GenBank/DDBJ databases">
        <title>Genome of Desulfovibrio dechloracetivorans BerOc1, a mercury methylating strain isolated from highly hydrocarbons and metals contaminated coastal sediments.</title>
        <authorList>
            <person name="Goni Urriza M."/>
            <person name="Gassie C."/>
            <person name="Bouchez O."/>
            <person name="Klopp C."/>
            <person name="Ranchou-Peyruse A."/>
            <person name="Remy G."/>
        </authorList>
    </citation>
    <scope>NUCLEOTIDE SEQUENCE [LARGE SCALE GENOMIC DNA]</scope>
    <source>
        <strain evidence="1 2">BerOc1</strain>
    </source>
</reference>
<name>A0A1J5NCC0_9BACT</name>
<dbReference type="AlphaFoldDB" id="A0A1J5NCC0"/>
<protein>
    <submittedName>
        <fullName evidence="1">Uncharacterized protein</fullName>
    </submittedName>
</protein>